<protein>
    <recommendedName>
        <fullName evidence="3">histidine kinase</fullName>
        <ecNumber evidence="3">2.7.13.3</ecNumber>
    </recommendedName>
</protein>
<keyword evidence="7 14" id="KW-0812">Transmembrane</keyword>
<evidence type="ECO:0000256" key="11">
    <source>
        <dbReference type="ARBA" id="ARBA00022989"/>
    </source>
</evidence>
<evidence type="ECO:0000256" key="13">
    <source>
        <dbReference type="SAM" id="Coils"/>
    </source>
</evidence>
<keyword evidence="4" id="KW-1003">Cell membrane</keyword>
<keyword evidence="13" id="KW-0175">Coiled coil</keyword>
<name>A0ABT6N5N8_9SPHN</name>
<dbReference type="InterPro" id="IPR003661">
    <property type="entry name" value="HisK_dim/P_dom"/>
</dbReference>
<dbReference type="SUPFAM" id="SSF47384">
    <property type="entry name" value="Homodimeric domain of signal transducing histidine kinase"/>
    <property type="match status" value="1"/>
</dbReference>
<dbReference type="RefSeq" id="WP_281045786.1">
    <property type="nucleotide sequence ID" value="NZ_JARYGZ010000003.1"/>
</dbReference>
<dbReference type="Gene3D" id="3.30.450.20">
    <property type="entry name" value="PAS domain"/>
    <property type="match status" value="2"/>
</dbReference>
<reference evidence="16" key="1">
    <citation type="submission" date="2023-04" db="EMBL/GenBank/DDBJ databases">
        <title>Sphingomonas sp. MAHUQ-71 isolated from rice field.</title>
        <authorList>
            <person name="Huq M.A."/>
        </authorList>
    </citation>
    <scope>NUCLEOTIDE SEQUENCE</scope>
    <source>
        <strain evidence="16">MAHUQ-71</strain>
    </source>
</reference>
<dbReference type="Gene3D" id="1.10.287.130">
    <property type="match status" value="1"/>
</dbReference>
<accession>A0ABT6N5N8</accession>
<comment type="catalytic activity">
    <reaction evidence="1">
        <text>ATP + protein L-histidine = ADP + protein N-phospho-L-histidine.</text>
        <dbReference type="EC" id="2.7.13.3"/>
    </reaction>
</comment>
<dbReference type="InterPro" id="IPR004358">
    <property type="entry name" value="Sig_transdc_His_kin-like_C"/>
</dbReference>
<evidence type="ECO:0000256" key="2">
    <source>
        <dbReference type="ARBA" id="ARBA00004651"/>
    </source>
</evidence>
<dbReference type="GO" id="GO:0005524">
    <property type="term" value="F:ATP binding"/>
    <property type="evidence" value="ECO:0007669"/>
    <property type="project" value="UniProtKB-KW"/>
</dbReference>
<dbReference type="CDD" id="cd12914">
    <property type="entry name" value="PDC1_DGC_like"/>
    <property type="match status" value="1"/>
</dbReference>
<evidence type="ECO:0000256" key="3">
    <source>
        <dbReference type="ARBA" id="ARBA00012438"/>
    </source>
</evidence>
<evidence type="ECO:0000256" key="4">
    <source>
        <dbReference type="ARBA" id="ARBA00022475"/>
    </source>
</evidence>
<evidence type="ECO:0000256" key="9">
    <source>
        <dbReference type="ARBA" id="ARBA00022777"/>
    </source>
</evidence>
<dbReference type="InterPro" id="IPR036890">
    <property type="entry name" value="HATPase_C_sf"/>
</dbReference>
<dbReference type="Gene3D" id="3.30.565.10">
    <property type="entry name" value="Histidine kinase-like ATPase, C-terminal domain"/>
    <property type="match status" value="1"/>
</dbReference>
<evidence type="ECO:0000313" key="17">
    <source>
        <dbReference type="Proteomes" id="UP001160625"/>
    </source>
</evidence>
<dbReference type="InterPro" id="IPR005467">
    <property type="entry name" value="His_kinase_dom"/>
</dbReference>
<proteinExistence type="predicted"/>
<evidence type="ECO:0000256" key="1">
    <source>
        <dbReference type="ARBA" id="ARBA00000085"/>
    </source>
</evidence>
<evidence type="ECO:0000256" key="14">
    <source>
        <dbReference type="SAM" id="Phobius"/>
    </source>
</evidence>
<dbReference type="Proteomes" id="UP001160625">
    <property type="component" value="Unassembled WGS sequence"/>
</dbReference>
<dbReference type="InterPro" id="IPR036097">
    <property type="entry name" value="HisK_dim/P_sf"/>
</dbReference>
<feature type="transmembrane region" description="Helical" evidence="14">
    <location>
        <begin position="20"/>
        <end position="41"/>
    </location>
</feature>
<dbReference type="SUPFAM" id="SSF55874">
    <property type="entry name" value="ATPase domain of HSP90 chaperone/DNA topoisomerase II/histidine kinase"/>
    <property type="match status" value="1"/>
</dbReference>
<dbReference type="PANTHER" id="PTHR43065">
    <property type="entry name" value="SENSOR HISTIDINE KINASE"/>
    <property type="match status" value="1"/>
</dbReference>
<dbReference type="InterPro" id="IPR017055">
    <property type="entry name" value="Sig_transdc_His_kinase_DctB"/>
</dbReference>
<dbReference type="Pfam" id="PF02518">
    <property type="entry name" value="HATPase_c"/>
    <property type="match status" value="1"/>
</dbReference>
<evidence type="ECO:0000256" key="12">
    <source>
        <dbReference type="ARBA" id="ARBA00023012"/>
    </source>
</evidence>
<organism evidence="16 17">
    <name type="scientific">Sphingomonas oryzagri</name>
    <dbReference type="NCBI Taxonomy" id="3042314"/>
    <lineage>
        <taxon>Bacteria</taxon>
        <taxon>Pseudomonadati</taxon>
        <taxon>Pseudomonadota</taxon>
        <taxon>Alphaproteobacteria</taxon>
        <taxon>Sphingomonadales</taxon>
        <taxon>Sphingomonadaceae</taxon>
        <taxon>Sphingomonas</taxon>
    </lineage>
</organism>
<keyword evidence="9" id="KW-0418">Kinase</keyword>
<dbReference type="InterPro" id="IPR003594">
    <property type="entry name" value="HATPase_dom"/>
</dbReference>
<dbReference type="SUPFAM" id="SSF103190">
    <property type="entry name" value="Sensory domain-like"/>
    <property type="match status" value="1"/>
</dbReference>
<evidence type="ECO:0000256" key="10">
    <source>
        <dbReference type="ARBA" id="ARBA00022840"/>
    </source>
</evidence>
<evidence type="ECO:0000313" key="16">
    <source>
        <dbReference type="EMBL" id="MDH7640421.1"/>
    </source>
</evidence>
<keyword evidence="17" id="KW-1185">Reference proteome</keyword>
<keyword evidence="8" id="KW-0547">Nucleotide-binding</keyword>
<dbReference type="InterPro" id="IPR029151">
    <property type="entry name" value="Sensor-like_sf"/>
</dbReference>
<feature type="coiled-coil region" evidence="13">
    <location>
        <begin position="329"/>
        <end position="363"/>
    </location>
</feature>
<keyword evidence="14" id="KW-0472">Membrane</keyword>
<feature type="transmembrane region" description="Helical" evidence="14">
    <location>
        <begin position="299"/>
        <end position="316"/>
    </location>
</feature>
<dbReference type="CDD" id="cd00082">
    <property type="entry name" value="HisKA"/>
    <property type="match status" value="1"/>
</dbReference>
<feature type="domain" description="Histidine kinase" evidence="15">
    <location>
        <begin position="372"/>
        <end position="582"/>
    </location>
</feature>
<dbReference type="EMBL" id="JARYGZ010000003">
    <property type="protein sequence ID" value="MDH7640421.1"/>
    <property type="molecule type" value="Genomic_DNA"/>
</dbReference>
<evidence type="ECO:0000256" key="6">
    <source>
        <dbReference type="ARBA" id="ARBA00022679"/>
    </source>
</evidence>
<dbReference type="Pfam" id="PF00512">
    <property type="entry name" value="HisKA"/>
    <property type="match status" value="1"/>
</dbReference>
<keyword evidence="6" id="KW-0808">Transferase</keyword>
<keyword evidence="11 14" id="KW-1133">Transmembrane helix</keyword>
<dbReference type="PROSITE" id="PS50109">
    <property type="entry name" value="HIS_KIN"/>
    <property type="match status" value="1"/>
</dbReference>
<comment type="subcellular location">
    <subcellularLocation>
        <location evidence="2">Cell membrane</location>
        <topology evidence="2">Multi-pass membrane protein</topology>
    </subcellularLocation>
</comment>
<sequence length="582" mass="61532">MNDNPARFAFVPADLRPRIVIAAILYLASLILLAWAGDVWADQQARNEARRAAQIAAASRASLLVSELQKYRLLPVVLAEQPEIVAALGGDAGARDRASRKLEDIAGELGSSVVYLLDARGRTIAASNWRLPSSFVGQDYSFRPYFTRAMRAGSAEFFGLGTVSREPGLFLSRRVAGGQGVIVVKFVFGAVERGWGPAPGTVIVTGADGVVLLTNRPGWRFGTTHALPTAQIAEMRRTRQYGGAPLAPLPISAAGDALVDIGAQQSAAADTPVPVPGWRLTVFEPLAPVRAAYLATARLILIGAAVLLLLPLGWWLRASSRAALAASLRRVLEDEVAARTAELEAAQTRFRDAREALAHANRLGSIGQITAAVAHEINQPVATIRTLAENGTAFLARGDAATAGQNLEAIAGLTQRIGTITAELRSYARRGTGTLRPVPIDQAIDGTLLLVGHLIRSAGVMLERVSVPAVAVLADPIRFEQILVNLLHNALEALAGQPRPRIGLLVDVEADTVRILIADTGSGIAEAARGDLFAPFATTKEAGLGLGLGIARDIAREFGGELDVGDAPPGWTTAFLLTLRRA</sequence>
<comment type="caution">
    <text evidence="16">The sequence shown here is derived from an EMBL/GenBank/DDBJ whole genome shotgun (WGS) entry which is preliminary data.</text>
</comment>
<evidence type="ECO:0000256" key="7">
    <source>
        <dbReference type="ARBA" id="ARBA00022692"/>
    </source>
</evidence>
<dbReference type="PIRSF" id="PIRSF036431">
    <property type="entry name" value="STHK_DctB"/>
    <property type="match status" value="1"/>
</dbReference>
<keyword evidence="5" id="KW-0597">Phosphoprotein</keyword>
<dbReference type="SMART" id="SM00388">
    <property type="entry name" value="HisKA"/>
    <property type="match status" value="1"/>
</dbReference>
<evidence type="ECO:0000259" key="15">
    <source>
        <dbReference type="PROSITE" id="PS50109"/>
    </source>
</evidence>
<dbReference type="EC" id="2.7.13.3" evidence="3"/>
<evidence type="ECO:0000256" key="8">
    <source>
        <dbReference type="ARBA" id="ARBA00022741"/>
    </source>
</evidence>
<keyword evidence="10 16" id="KW-0067">ATP-binding</keyword>
<gene>
    <name evidence="16" type="ORF">QGN17_16930</name>
</gene>
<dbReference type="Gene3D" id="6.10.250.3020">
    <property type="match status" value="1"/>
</dbReference>
<dbReference type="PRINTS" id="PR00344">
    <property type="entry name" value="BCTRLSENSOR"/>
</dbReference>
<keyword evidence="12" id="KW-0902">Two-component regulatory system</keyword>
<evidence type="ECO:0000256" key="5">
    <source>
        <dbReference type="ARBA" id="ARBA00022553"/>
    </source>
</evidence>
<dbReference type="SMART" id="SM00387">
    <property type="entry name" value="HATPase_c"/>
    <property type="match status" value="1"/>
</dbReference>
<dbReference type="PANTHER" id="PTHR43065:SF46">
    <property type="entry name" value="C4-DICARBOXYLATE TRANSPORT SENSOR PROTEIN DCTB"/>
    <property type="match status" value="1"/>
</dbReference>